<dbReference type="NCBIfam" id="NF006053">
    <property type="entry name" value="PRK08201.1"/>
    <property type="match status" value="1"/>
</dbReference>
<evidence type="ECO:0000256" key="2">
    <source>
        <dbReference type="ARBA" id="ARBA00022723"/>
    </source>
</evidence>
<dbReference type="Proteomes" id="UP000830167">
    <property type="component" value="Chromosome"/>
</dbReference>
<proteinExistence type="predicted"/>
<feature type="domain" description="Peptidase M20 dimerisation" evidence="4">
    <location>
        <begin position="193"/>
        <end position="353"/>
    </location>
</feature>
<keyword evidence="6" id="KW-1185">Reference proteome</keyword>
<dbReference type="EC" id="3.4.13.-" evidence="5"/>
<dbReference type="GO" id="GO:0016805">
    <property type="term" value="F:dipeptidase activity"/>
    <property type="evidence" value="ECO:0007669"/>
    <property type="project" value="UniProtKB-KW"/>
</dbReference>
<organism evidence="5 6">
    <name type="scientific">Fodinisporobacter ferrooxydans</name>
    <dbReference type="NCBI Taxonomy" id="2901836"/>
    <lineage>
        <taxon>Bacteria</taxon>
        <taxon>Bacillati</taxon>
        <taxon>Bacillota</taxon>
        <taxon>Bacilli</taxon>
        <taxon>Bacillales</taxon>
        <taxon>Alicyclobacillaceae</taxon>
        <taxon>Fodinisporobacter</taxon>
    </lineage>
</organism>
<dbReference type="NCBIfam" id="NF006579">
    <property type="entry name" value="PRK09104.1"/>
    <property type="match status" value="1"/>
</dbReference>
<evidence type="ECO:0000259" key="4">
    <source>
        <dbReference type="Pfam" id="PF07687"/>
    </source>
</evidence>
<dbReference type="NCBIfam" id="NF005914">
    <property type="entry name" value="PRK07907.1"/>
    <property type="match status" value="1"/>
</dbReference>
<dbReference type="PANTHER" id="PTHR43270">
    <property type="entry name" value="BETA-ALA-HIS DIPEPTIDASE"/>
    <property type="match status" value="1"/>
</dbReference>
<evidence type="ECO:0000256" key="1">
    <source>
        <dbReference type="ARBA" id="ARBA00022670"/>
    </source>
</evidence>
<dbReference type="PANTHER" id="PTHR43270:SF12">
    <property type="entry name" value="SUCCINYL-DIAMINOPIMELATE DESUCCINYLASE"/>
    <property type="match status" value="1"/>
</dbReference>
<sequence>MTQFEQYFTQRREEHLAELKELLQIPSISALSDHKHDIRHAAEWIAAALQSIGMSKVEVMQTKGNPVVYAEWLGAKDKPTALIYGHYDVQPVDPLHLWTTPPFEPAIRDGKLYARGSSDDKGQTFMHIKALQAFMQTTGTLPVNVKFCIEGEEEIGSPHLEEFVETHKELLQADVLVISDTTMYERGRPAICYGLRGLCALQIDVKAAKGDLHSGIYGGGVPNSIHALVELLASMHDGNGRVTVEGFYDQVKPLTEEEREAFQALGYDDVKAAAELGLQELFGEAGYSTLERMWARPTLEINGIYGGFQGEGTKTVIPSEAHAKITCRLVSEQNPDDILDRLEAHIRKHTPKGVTINVTRQDKGRPFVTPYDHPLIQAAARAYEKGYGVTPVFTRMGGSVPIVETFGRLLHVPVVLMGFGLPDENFHAPDEHFHLENFDKGLLTICHYWEEISNLK</sequence>
<gene>
    <name evidence="5" type="ORF">LSG31_19075</name>
</gene>
<dbReference type="Pfam" id="PF01546">
    <property type="entry name" value="Peptidase_M20"/>
    <property type="match status" value="1"/>
</dbReference>
<dbReference type="InterPro" id="IPR051458">
    <property type="entry name" value="Cyt/Met_Dipeptidase"/>
</dbReference>
<dbReference type="SUPFAM" id="SSF53187">
    <property type="entry name" value="Zn-dependent exopeptidases"/>
    <property type="match status" value="1"/>
</dbReference>
<dbReference type="EMBL" id="CP089291">
    <property type="protein sequence ID" value="UOF89946.1"/>
    <property type="molecule type" value="Genomic_DNA"/>
</dbReference>
<evidence type="ECO:0000256" key="3">
    <source>
        <dbReference type="ARBA" id="ARBA00022801"/>
    </source>
</evidence>
<dbReference type="InterPro" id="IPR011650">
    <property type="entry name" value="Peptidase_M20_dimer"/>
</dbReference>
<accession>A0ABY4CL17</accession>
<dbReference type="InterPro" id="IPR002933">
    <property type="entry name" value="Peptidase_M20"/>
</dbReference>
<evidence type="ECO:0000313" key="5">
    <source>
        <dbReference type="EMBL" id="UOF89946.1"/>
    </source>
</evidence>
<dbReference type="Gene3D" id="3.30.70.360">
    <property type="match status" value="1"/>
</dbReference>
<protein>
    <submittedName>
        <fullName evidence="5">Dipeptidase</fullName>
        <ecNumber evidence="5">3.4.13.-</ecNumber>
    </submittedName>
</protein>
<dbReference type="Pfam" id="PF07687">
    <property type="entry name" value="M20_dimer"/>
    <property type="match status" value="1"/>
</dbReference>
<keyword evidence="5" id="KW-0224">Dipeptidase</keyword>
<evidence type="ECO:0000313" key="6">
    <source>
        <dbReference type="Proteomes" id="UP000830167"/>
    </source>
</evidence>
<name>A0ABY4CL17_9BACL</name>
<dbReference type="RefSeq" id="WP_347436641.1">
    <property type="nucleotide sequence ID" value="NZ_CP089291.1"/>
</dbReference>
<keyword evidence="3 5" id="KW-0378">Hydrolase</keyword>
<dbReference type="CDD" id="cd05680">
    <property type="entry name" value="M20_dipept_like"/>
    <property type="match status" value="1"/>
</dbReference>
<dbReference type="Gene3D" id="3.40.630.10">
    <property type="entry name" value="Zn peptidases"/>
    <property type="match status" value="1"/>
</dbReference>
<keyword evidence="2" id="KW-0479">Metal-binding</keyword>
<reference evidence="5" key="1">
    <citation type="submission" date="2021-12" db="EMBL/GenBank/DDBJ databases">
        <title>Alicyclobacillaceae gen. nov., sp. nov., isolated from chalcocite enrichment system.</title>
        <authorList>
            <person name="Jiang Z."/>
        </authorList>
    </citation>
    <scope>NUCLEOTIDE SEQUENCE</scope>
    <source>
        <strain evidence="5">MYW30-H2</strain>
    </source>
</reference>
<keyword evidence="1" id="KW-0645">Protease</keyword>